<organism evidence="2 3">
    <name type="scientific">Parascaris univalens</name>
    <name type="common">Nematode worm</name>
    <dbReference type="NCBI Taxonomy" id="6257"/>
    <lineage>
        <taxon>Eukaryota</taxon>
        <taxon>Metazoa</taxon>
        <taxon>Ecdysozoa</taxon>
        <taxon>Nematoda</taxon>
        <taxon>Chromadorea</taxon>
        <taxon>Rhabditida</taxon>
        <taxon>Spirurina</taxon>
        <taxon>Ascaridomorpha</taxon>
        <taxon>Ascaridoidea</taxon>
        <taxon>Ascarididae</taxon>
        <taxon>Parascaris</taxon>
    </lineage>
</organism>
<name>A0A915BY23_PARUN</name>
<proteinExistence type="predicted"/>
<keyword evidence="1" id="KW-0812">Transmembrane</keyword>
<evidence type="ECO:0000256" key="1">
    <source>
        <dbReference type="SAM" id="Phobius"/>
    </source>
</evidence>
<evidence type="ECO:0000313" key="2">
    <source>
        <dbReference type="Proteomes" id="UP000887569"/>
    </source>
</evidence>
<keyword evidence="2" id="KW-1185">Reference proteome</keyword>
<dbReference type="Proteomes" id="UP000887569">
    <property type="component" value="Unplaced"/>
</dbReference>
<accession>A0A915BY23</accession>
<keyword evidence="1" id="KW-1133">Transmembrane helix</keyword>
<reference evidence="3" key="1">
    <citation type="submission" date="2022-11" db="UniProtKB">
        <authorList>
            <consortium name="WormBaseParasite"/>
        </authorList>
    </citation>
    <scope>IDENTIFICATION</scope>
</reference>
<sequence length="69" mass="8210">MFYERLKYSVKCLSMERYQYVVNVLSIRIIRCQAIATHFVVIHTFALFYPLLSFLIRTVSSIRFTQQVG</sequence>
<protein>
    <submittedName>
        <fullName evidence="3">Uncharacterized protein</fullName>
    </submittedName>
</protein>
<feature type="transmembrane region" description="Helical" evidence="1">
    <location>
        <begin position="35"/>
        <end position="56"/>
    </location>
</feature>
<dbReference type="AlphaFoldDB" id="A0A915BY23"/>
<keyword evidence="1" id="KW-0472">Membrane</keyword>
<evidence type="ECO:0000313" key="3">
    <source>
        <dbReference type="WBParaSite" id="PgR070_g013_t02"/>
    </source>
</evidence>
<dbReference type="WBParaSite" id="PgR070_g013_t02">
    <property type="protein sequence ID" value="PgR070_g013_t02"/>
    <property type="gene ID" value="PgR070_g013"/>
</dbReference>